<keyword evidence="4 5" id="KW-0326">Glycosidase</keyword>
<comment type="similarity">
    <text evidence="1 5">Belongs to the glycosyl hydrolase 43 family.</text>
</comment>
<protein>
    <submittedName>
        <fullName evidence="6">Family 43 glycosylhydrolase</fullName>
    </submittedName>
</protein>
<comment type="caution">
    <text evidence="6">The sequence shown here is derived from an EMBL/GenBank/DDBJ whole genome shotgun (WGS) entry which is preliminary data.</text>
</comment>
<reference evidence="6 7" key="1">
    <citation type="journal article" date="2020" name="Cell Host Microbe">
        <title>Functional and Genomic Variation between Human-Derived Isolates of Lachnospiraceae Reveals Inter- and Intra-Species Diversity.</title>
        <authorList>
            <person name="Sorbara M.T."/>
            <person name="Littmann E.R."/>
            <person name="Fontana E."/>
            <person name="Moody T.U."/>
            <person name="Kohout C.E."/>
            <person name="Gjonbalaj M."/>
            <person name="Eaton V."/>
            <person name="Seok R."/>
            <person name="Leiner I.M."/>
            <person name="Pamer E.G."/>
        </authorList>
    </citation>
    <scope>NUCLEOTIDE SEQUENCE [LARGE SCALE GENOMIC DNA]</scope>
    <source>
        <strain evidence="6 7">MSK.15.26</strain>
    </source>
</reference>
<proteinExistence type="inferred from homology"/>
<dbReference type="PIRSF" id="PIRSF025414">
    <property type="entry name" value="Alpha-L-arabinofuranosidase"/>
    <property type="match status" value="1"/>
</dbReference>
<dbReference type="InterPro" id="IPR023296">
    <property type="entry name" value="Glyco_hydro_beta-prop_sf"/>
</dbReference>
<sequence length="324" mass="37438">MNKNNFKKTSYNQPFIEQRADPYVYKHTDGMYYFTASVPEYNKIILRRSDTIEGLKEAEEHVLWRKHEKGPQSIHIWAPEIHYIYGGWYIYYAAGDAADIWEIRPYVLHCKGQNPLEDEWEELGMMQAADGDEFSFHAFSLDATVFQHKGEYYWVWAEKTGVGKQISNLYIAKLAAPNKLATVQVLLTTPDYAWEREGFWVNEGPAVLKHGDRIYMTFSASATGACYCMGLLYAHEDADLLDPHVWTKLKRPVLQTDTEKGIYGPGHNSFVKAEDGVTDLCIYHARQYDEIQGDSLYDPNRHAMIMKVNYDEKGFPVFSYDTMS</sequence>
<evidence type="ECO:0000313" key="7">
    <source>
        <dbReference type="Proteomes" id="UP000822142"/>
    </source>
</evidence>
<accession>A0ABX2I8J2</accession>
<evidence type="ECO:0000256" key="2">
    <source>
        <dbReference type="ARBA" id="ARBA00022729"/>
    </source>
</evidence>
<dbReference type="InterPro" id="IPR006710">
    <property type="entry name" value="Glyco_hydro_43"/>
</dbReference>
<dbReference type="SUPFAM" id="SSF75005">
    <property type="entry name" value="Arabinanase/levansucrase/invertase"/>
    <property type="match status" value="1"/>
</dbReference>
<dbReference type="Gene3D" id="2.115.10.20">
    <property type="entry name" value="Glycosyl hydrolase domain, family 43"/>
    <property type="match status" value="1"/>
</dbReference>
<keyword evidence="7" id="KW-1185">Reference proteome</keyword>
<organism evidence="6 7">
    <name type="scientific">Blautia hansenii</name>
    <name type="common">Ruminococcus hansenii</name>
    <dbReference type="NCBI Taxonomy" id="1322"/>
    <lineage>
        <taxon>Bacteria</taxon>
        <taxon>Bacillati</taxon>
        <taxon>Bacillota</taxon>
        <taxon>Clostridia</taxon>
        <taxon>Lachnospirales</taxon>
        <taxon>Lachnospiraceae</taxon>
        <taxon>Blautia</taxon>
    </lineage>
</organism>
<name>A0ABX2I8J2_BLAHA</name>
<keyword evidence="3 5" id="KW-0378">Hydrolase</keyword>
<evidence type="ECO:0000256" key="5">
    <source>
        <dbReference type="RuleBase" id="RU361187"/>
    </source>
</evidence>
<evidence type="ECO:0000313" key="6">
    <source>
        <dbReference type="EMBL" id="NSJ86655.1"/>
    </source>
</evidence>
<keyword evidence="2" id="KW-0732">Signal</keyword>
<dbReference type="Proteomes" id="UP000822142">
    <property type="component" value="Unassembled WGS sequence"/>
</dbReference>
<evidence type="ECO:0000256" key="3">
    <source>
        <dbReference type="ARBA" id="ARBA00022801"/>
    </source>
</evidence>
<evidence type="ECO:0000256" key="4">
    <source>
        <dbReference type="ARBA" id="ARBA00023295"/>
    </source>
</evidence>
<dbReference type="EMBL" id="JAAITA010000014">
    <property type="protein sequence ID" value="NSJ86655.1"/>
    <property type="molecule type" value="Genomic_DNA"/>
</dbReference>
<dbReference type="InterPro" id="IPR016828">
    <property type="entry name" value="Alpha-L-arabinofuranosidase"/>
</dbReference>
<dbReference type="PANTHER" id="PTHR43817:SF1">
    <property type="entry name" value="HYDROLASE, FAMILY 43, PUTATIVE (AFU_ORTHOLOGUE AFUA_3G01660)-RELATED"/>
    <property type="match status" value="1"/>
</dbReference>
<dbReference type="RefSeq" id="WP_173749663.1">
    <property type="nucleotide sequence ID" value="NZ_JAAITA010000014.1"/>
</dbReference>
<dbReference type="Pfam" id="PF04616">
    <property type="entry name" value="Glyco_hydro_43"/>
    <property type="match status" value="1"/>
</dbReference>
<gene>
    <name evidence="6" type="ORF">G5A70_10835</name>
</gene>
<dbReference type="PANTHER" id="PTHR43817">
    <property type="entry name" value="GLYCOSYL HYDROLASE"/>
    <property type="match status" value="1"/>
</dbReference>
<evidence type="ECO:0000256" key="1">
    <source>
        <dbReference type="ARBA" id="ARBA00009865"/>
    </source>
</evidence>